<gene>
    <name evidence="6" type="ORF">DFP79_0069</name>
</gene>
<keyword evidence="4" id="KW-0804">Transcription</keyword>
<name>A0A4R6MJC4_9GAMM</name>
<dbReference type="OrthoDB" id="8839911at2"/>
<proteinExistence type="inferred from homology"/>
<dbReference type="GO" id="GO:0003677">
    <property type="term" value="F:DNA binding"/>
    <property type="evidence" value="ECO:0007669"/>
    <property type="project" value="UniProtKB-KW"/>
</dbReference>
<organism evidence="6 7">
    <name type="scientific">Marinomonas balearica</name>
    <dbReference type="NCBI Taxonomy" id="491947"/>
    <lineage>
        <taxon>Bacteria</taxon>
        <taxon>Pseudomonadati</taxon>
        <taxon>Pseudomonadota</taxon>
        <taxon>Gammaproteobacteria</taxon>
        <taxon>Oceanospirillales</taxon>
        <taxon>Oceanospirillaceae</taxon>
        <taxon>Marinomonas</taxon>
    </lineage>
</organism>
<dbReference type="Pfam" id="PF00126">
    <property type="entry name" value="HTH_1"/>
    <property type="match status" value="1"/>
</dbReference>
<dbReference type="PANTHER" id="PTHR30118">
    <property type="entry name" value="HTH-TYPE TRANSCRIPTIONAL REGULATOR LEUO-RELATED"/>
    <property type="match status" value="1"/>
</dbReference>
<evidence type="ECO:0000313" key="6">
    <source>
        <dbReference type="EMBL" id="TDP01894.1"/>
    </source>
</evidence>
<dbReference type="InterPro" id="IPR037402">
    <property type="entry name" value="YidZ_PBP2"/>
</dbReference>
<dbReference type="EMBL" id="SNXC01000001">
    <property type="protein sequence ID" value="TDP01894.1"/>
    <property type="molecule type" value="Genomic_DNA"/>
</dbReference>
<accession>A0A4R6MJC4</accession>
<dbReference type="GO" id="GO:0003700">
    <property type="term" value="F:DNA-binding transcription factor activity"/>
    <property type="evidence" value="ECO:0007669"/>
    <property type="project" value="InterPro"/>
</dbReference>
<dbReference type="CDD" id="cd08417">
    <property type="entry name" value="PBP2_Nitroaromatics_like"/>
    <property type="match status" value="1"/>
</dbReference>
<dbReference type="PROSITE" id="PS50931">
    <property type="entry name" value="HTH_LYSR"/>
    <property type="match status" value="1"/>
</dbReference>
<keyword evidence="3" id="KW-0238">DNA-binding</keyword>
<sequence>MDIDIQQLRLLTVLAEEGNLSRAADKLFMSQSAASHILAKLRQRLDDPLFVKTRMGMEPSPLTLSLLPDLQKGLNSIEMALSRAKPFNPVLDAKTFNVAAVDYFEFFALPQLVPVLEKEAPNVRIAIEILPEKRQRERLESGDIEMIISVDQPSTVPKYYQRYDWLDDPLVGIVAEGSHLPEALTLKQFLETPHIHLPNASTDPIDDWLLQQHQARQIAMIVQSYAIGGMVTAKSSYLMCVPSRIATSLLTMLPLRQVALPDGVPPLKLSLTTHHRFDNQDSVQWLIRQILTLK</sequence>
<dbReference type="RefSeq" id="WP_133501858.1">
    <property type="nucleotide sequence ID" value="NZ_SNXC01000001.1"/>
</dbReference>
<dbReference type="InterPro" id="IPR000847">
    <property type="entry name" value="LysR_HTH_N"/>
</dbReference>
<dbReference type="Gene3D" id="3.40.190.10">
    <property type="entry name" value="Periplasmic binding protein-like II"/>
    <property type="match status" value="2"/>
</dbReference>
<dbReference type="AlphaFoldDB" id="A0A4R6MJC4"/>
<dbReference type="Gene3D" id="1.10.10.10">
    <property type="entry name" value="Winged helix-like DNA-binding domain superfamily/Winged helix DNA-binding domain"/>
    <property type="match status" value="1"/>
</dbReference>
<dbReference type="Pfam" id="PF03466">
    <property type="entry name" value="LysR_substrate"/>
    <property type="match status" value="1"/>
</dbReference>
<feature type="domain" description="HTH lysR-type" evidence="5">
    <location>
        <begin position="3"/>
        <end position="60"/>
    </location>
</feature>
<dbReference type="PANTHER" id="PTHR30118:SF15">
    <property type="entry name" value="TRANSCRIPTIONAL REGULATORY PROTEIN"/>
    <property type="match status" value="1"/>
</dbReference>
<dbReference type="InterPro" id="IPR036390">
    <property type="entry name" value="WH_DNA-bd_sf"/>
</dbReference>
<keyword evidence="7" id="KW-1185">Reference proteome</keyword>
<keyword evidence="2" id="KW-0805">Transcription regulation</keyword>
<reference evidence="6 7" key="1">
    <citation type="submission" date="2019-03" db="EMBL/GenBank/DDBJ databases">
        <title>Genomic Encyclopedia of Type Strains, Phase III (KMG-III): the genomes of soil and plant-associated and newly described type strains.</title>
        <authorList>
            <person name="Whitman W."/>
        </authorList>
    </citation>
    <scope>NUCLEOTIDE SEQUENCE [LARGE SCALE GENOMIC DNA]</scope>
    <source>
        <strain evidence="6 7">CECT 7378</strain>
    </source>
</reference>
<dbReference type="InterPro" id="IPR036388">
    <property type="entry name" value="WH-like_DNA-bd_sf"/>
</dbReference>
<protein>
    <submittedName>
        <fullName evidence="6">LysR family transcriptional regulator</fullName>
    </submittedName>
</protein>
<dbReference type="InterPro" id="IPR050389">
    <property type="entry name" value="LysR-type_TF"/>
</dbReference>
<dbReference type="SUPFAM" id="SSF46785">
    <property type="entry name" value="Winged helix' DNA-binding domain"/>
    <property type="match status" value="1"/>
</dbReference>
<evidence type="ECO:0000256" key="2">
    <source>
        <dbReference type="ARBA" id="ARBA00023015"/>
    </source>
</evidence>
<evidence type="ECO:0000256" key="3">
    <source>
        <dbReference type="ARBA" id="ARBA00023125"/>
    </source>
</evidence>
<dbReference type="SUPFAM" id="SSF53850">
    <property type="entry name" value="Periplasmic binding protein-like II"/>
    <property type="match status" value="1"/>
</dbReference>
<dbReference type="InterPro" id="IPR005119">
    <property type="entry name" value="LysR_subst-bd"/>
</dbReference>
<evidence type="ECO:0000313" key="7">
    <source>
        <dbReference type="Proteomes" id="UP000294656"/>
    </source>
</evidence>
<comment type="similarity">
    <text evidence="1">Belongs to the LysR transcriptional regulatory family.</text>
</comment>
<evidence type="ECO:0000256" key="4">
    <source>
        <dbReference type="ARBA" id="ARBA00023163"/>
    </source>
</evidence>
<evidence type="ECO:0000256" key="1">
    <source>
        <dbReference type="ARBA" id="ARBA00009437"/>
    </source>
</evidence>
<evidence type="ECO:0000259" key="5">
    <source>
        <dbReference type="PROSITE" id="PS50931"/>
    </source>
</evidence>
<dbReference type="Proteomes" id="UP000294656">
    <property type="component" value="Unassembled WGS sequence"/>
</dbReference>
<comment type="caution">
    <text evidence="6">The sequence shown here is derived from an EMBL/GenBank/DDBJ whole genome shotgun (WGS) entry which is preliminary data.</text>
</comment>